<dbReference type="GO" id="GO:0140359">
    <property type="term" value="F:ABC-type transporter activity"/>
    <property type="evidence" value="ECO:0007669"/>
    <property type="project" value="InterPro"/>
</dbReference>
<dbReference type="AlphaFoldDB" id="A0A5M6IP04"/>
<evidence type="ECO:0000259" key="12">
    <source>
        <dbReference type="PROSITE" id="PS50990"/>
    </source>
</evidence>
<dbReference type="InterPro" id="IPR003593">
    <property type="entry name" value="AAA+_ATPase"/>
</dbReference>
<dbReference type="PROSITE" id="PS00211">
    <property type="entry name" value="ABC_TRANSPORTER_1"/>
    <property type="match status" value="1"/>
</dbReference>
<evidence type="ECO:0000256" key="5">
    <source>
        <dbReference type="ARBA" id="ARBA00022741"/>
    </source>
</evidence>
<organism evidence="13 14">
    <name type="scientific">Rhodovastum atsumiense</name>
    <dbReference type="NCBI Taxonomy" id="504468"/>
    <lineage>
        <taxon>Bacteria</taxon>
        <taxon>Pseudomonadati</taxon>
        <taxon>Pseudomonadota</taxon>
        <taxon>Alphaproteobacteria</taxon>
        <taxon>Acetobacterales</taxon>
        <taxon>Acetobacteraceae</taxon>
        <taxon>Rhodovastum</taxon>
    </lineage>
</organism>
<dbReference type="OrthoDB" id="5288404at2"/>
<evidence type="ECO:0000256" key="1">
    <source>
        <dbReference type="ARBA" id="ARBA00004651"/>
    </source>
</evidence>
<dbReference type="InterPro" id="IPR039421">
    <property type="entry name" value="Type_1_exporter"/>
</dbReference>
<dbReference type="GO" id="GO:0005524">
    <property type="term" value="F:ATP binding"/>
    <property type="evidence" value="ECO:0007669"/>
    <property type="project" value="UniProtKB-KW"/>
</dbReference>
<evidence type="ECO:0000256" key="8">
    <source>
        <dbReference type="ARBA" id="ARBA00023136"/>
    </source>
</evidence>
<dbReference type="Proteomes" id="UP000325255">
    <property type="component" value="Unassembled WGS sequence"/>
</dbReference>
<dbReference type="FunFam" id="3.40.50.300:FF:000299">
    <property type="entry name" value="ABC transporter ATP-binding protein/permease"/>
    <property type="match status" value="1"/>
</dbReference>
<accession>A0A5M6IP04</accession>
<evidence type="ECO:0000256" key="7">
    <source>
        <dbReference type="ARBA" id="ARBA00022989"/>
    </source>
</evidence>
<dbReference type="InterPro" id="IPR027417">
    <property type="entry name" value="P-loop_NTPase"/>
</dbReference>
<feature type="transmembrane region" description="Helical" evidence="9">
    <location>
        <begin position="409"/>
        <end position="435"/>
    </location>
</feature>
<dbReference type="GO" id="GO:0005886">
    <property type="term" value="C:plasma membrane"/>
    <property type="evidence" value="ECO:0007669"/>
    <property type="project" value="UniProtKB-SubCell"/>
</dbReference>
<dbReference type="PANTHER" id="PTHR24221">
    <property type="entry name" value="ATP-BINDING CASSETTE SUB-FAMILY B"/>
    <property type="match status" value="1"/>
</dbReference>
<evidence type="ECO:0000259" key="10">
    <source>
        <dbReference type="PROSITE" id="PS50893"/>
    </source>
</evidence>
<dbReference type="InterPro" id="IPR036640">
    <property type="entry name" value="ABC1_TM_sf"/>
</dbReference>
<keyword evidence="5" id="KW-0547">Nucleotide-binding</keyword>
<feature type="domain" description="ABC transmembrane type-1" evidence="11">
    <location>
        <begin position="176"/>
        <end position="453"/>
    </location>
</feature>
<evidence type="ECO:0000256" key="2">
    <source>
        <dbReference type="ARBA" id="ARBA00022448"/>
    </source>
</evidence>
<protein>
    <submittedName>
        <fullName evidence="13">Peptidase domain-containing ABC transporter</fullName>
    </submittedName>
</protein>
<sequence length="721" mass="78568">MSIAGDLLDAAILRGGRTPVVRQTEAAECGLACLAMIAAHHGHRIDLAALRRSYNVSLKGMTLLDVVHLARRLHLATRALRLDLDGLSRLRLPCILHWDHSHFVVLTHVGRNSVTINDPATGRRKVPLPEVSRRFTGVALEAWATEGFERKTERARIRVFDLLRRTRGFARAATQILVMSVFLEFAVILVPIVFQLVLDDVIVADDRKLLVTVAIGLGLVLMFRTLVGFVRSWCIAATGARLTLQWKSSLFRHMLDLPLDFFERRHVGDIASRFGSLDAIERTLTTGPVSALVDGVMSVALVAMMWLYEPMLAVIAIGVMGTYALMRMVAYRFYRVANEQAIVTAAQENTHFLETVRGMASVKALTISERRQISWHNYLVDQISAHLRVEKLDIVFGSASTLLFGLDRIIIIVLGAQAVMAGSMTVGMLVAFLAYKDQFSQRVATLLDTLVHISVLSVHGERVADIALTTPEESSRTAPAPVAGQAIAAAPQAALSARGISFRYGDNERPVLSAFDIDVAAGECVAIVGPSGAGKTTLLKILAGLLRPSGGAVLLDGVPVQALGLERYRSQIGCVLQNDRLFAGTIADNIAAFSPAYDPDRIARTARLAAIHEEILRMPMGYETLVGDMGSSLSGGQMQRIVLARALYRNPRILLLDEATSHLDEENERSINAAIRSLTIARVIVAHRRSTIDMADRIVTVWPEGLAAPQRAATDGTMASA</sequence>
<evidence type="ECO:0000256" key="9">
    <source>
        <dbReference type="SAM" id="Phobius"/>
    </source>
</evidence>
<dbReference type="GO" id="GO:0006508">
    <property type="term" value="P:proteolysis"/>
    <property type="evidence" value="ECO:0007669"/>
    <property type="project" value="InterPro"/>
</dbReference>
<keyword evidence="8 9" id="KW-0472">Membrane</keyword>
<gene>
    <name evidence="13" type="ORF">F1189_21135</name>
</gene>
<dbReference type="SMART" id="SM00382">
    <property type="entry name" value="AAA"/>
    <property type="match status" value="1"/>
</dbReference>
<evidence type="ECO:0000313" key="14">
    <source>
        <dbReference type="Proteomes" id="UP000325255"/>
    </source>
</evidence>
<dbReference type="RefSeq" id="WP_150042867.1">
    <property type="nucleotide sequence ID" value="NZ_OW485601.1"/>
</dbReference>
<evidence type="ECO:0000259" key="11">
    <source>
        <dbReference type="PROSITE" id="PS50929"/>
    </source>
</evidence>
<evidence type="ECO:0000256" key="3">
    <source>
        <dbReference type="ARBA" id="ARBA00022475"/>
    </source>
</evidence>
<keyword evidence="7 9" id="KW-1133">Transmembrane helix</keyword>
<dbReference type="PROSITE" id="PS50893">
    <property type="entry name" value="ABC_TRANSPORTER_2"/>
    <property type="match status" value="1"/>
</dbReference>
<feature type="transmembrane region" description="Helical" evidence="9">
    <location>
        <begin position="314"/>
        <end position="334"/>
    </location>
</feature>
<dbReference type="PROSITE" id="PS50929">
    <property type="entry name" value="ABC_TM1F"/>
    <property type="match status" value="1"/>
</dbReference>
<dbReference type="SUPFAM" id="SSF52540">
    <property type="entry name" value="P-loop containing nucleoside triphosphate hydrolases"/>
    <property type="match status" value="1"/>
</dbReference>
<feature type="transmembrane region" description="Helical" evidence="9">
    <location>
        <begin position="289"/>
        <end position="308"/>
    </location>
</feature>
<reference evidence="13 14" key="1">
    <citation type="submission" date="2019-09" db="EMBL/GenBank/DDBJ databases">
        <title>Genome sequence of Rhodovastum atsumiense, a diverse member of the Acetobacteraceae family of non-sulfur purple photosynthetic bacteria.</title>
        <authorList>
            <person name="Meyer T."/>
            <person name="Kyndt J."/>
        </authorList>
    </citation>
    <scope>NUCLEOTIDE SEQUENCE [LARGE SCALE GENOMIC DNA]</scope>
    <source>
        <strain evidence="13 14">DSM 21279</strain>
    </source>
</reference>
<dbReference type="Pfam" id="PF00005">
    <property type="entry name" value="ABC_tran"/>
    <property type="match status" value="1"/>
</dbReference>
<proteinExistence type="predicted"/>
<keyword evidence="3" id="KW-1003">Cell membrane</keyword>
<dbReference type="GO" id="GO:0008234">
    <property type="term" value="F:cysteine-type peptidase activity"/>
    <property type="evidence" value="ECO:0007669"/>
    <property type="project" value="InterPro"/>
</dbReference>
<dbReference type="EMBL" id="VWPK01000039">
    <property type="protein sequence ID" value="KAA5610013.1"/>
    <property type="molecule type" value="Genomic_DNA"/>
</dbReference>
<dbReference type="SUPFAM" id="SSF90123">
    <property type="entry name" value="ABC transporter transmembrane region"/>
    <property type="match status" value="1"/>
</dbReference>
<dbReference type="Gene3D" id="3.90.70.10">
    <property type="entry name" value="Cysteine proteinases"/>
    <property type="match status" value="1"/>
</dbReference>
<keyword evidence="4 9" id="KW-0812">Transmembrane</keyword>
<dbReference type="PANTHER" id="PTHR24221:SF606">
    <property type="entry name" value="COLICIN V SECRETION-PROCESSING ATP-BINDING PROTEIN"/>
    <property type="match status" value="1"/>
</dbReference>
<keyword evidence="14" id="KW-1185">Reference proteome</keyword>
<dbReference type="CDD" id="cd18567">
    <property type="entry name" value="ABC_6TM_CvaB_RaxB_like"/>
    <property type="match status" value="1"/>
</dbReference>
<dbReference type="InterPro" id="IPR011527">
    <property type="entry name" value="ABC1_TM_dom"/>
</dbReference>
<feature type="domain" description="ABC transporter" evidence="10">
    <location>
        <begin position="495"/>
        <end position="721"/>
    </location>
</feature>
<dbReference type="InterPro" id="IPR033838">
    <property type="entry name" value="CvaB_peptidase"/>
</dbReference>
<comment type="subcellular location">
    <subcellularLocation>
        <location evidence="1">Cell membrane</location>
        <topology evidence="1">Multi-pass membrane protein</topology>
    </subcellularLocation>
</comment>
<dbReference type="InterPro" id="IPR003439">
    <property type="entry name" value="ABC_transporter-like_ATP-bd"/>
</dbReference>
<dbReference type="Gene3D" id="3.40.50.300">
    <property type="entry name" value="P-loop containing nucleotide triphosphate hydrolases"/>
    <property type="match status" value="1"/>
</dbReference>
<dbReference type="GO" id="GO:0016887">
    <property type="term" value="F:ATP hydrolysis activity"/>
    <property type="evidence" value="ECO:0007669"/>
    <property type="project" value="InterPro"/>
</dbReference>
<dbReference type="PROSITE" id="PS50990">
    <property type="entry name" value="PEPTIDASE_C39"/>
    <property type="match status" value="1"/>
</dbReference>
<feature type="domain" description="Peptidase C39" evidence="12">
    <location>
        <begin position="23"/>
        <end position="142"/>
    </location>
</feature>
<dbReference type="InterPro" id="IPR017871">
    <property type="entry name" value="ABC_transporter-like_CS"/>
</dbReference>
<dbReference type="Pfam" id="PF00664">
    <property type="entry name" value="ABC_membrane"/>
    <property type="match status" value="1"/>
</dbReference>
<evidence type="ECO:0000256" key="4">
    <source>
        <dbReference type="ARBA" id="ARBA00022692"/>
    </source>
</evidence>
<dbReference type="GO" id="GO:0034040">
    <property type="term" value="F:ATPase-coupled lipid transmembrane transporter activity"/>
    <property type="evidence" value="ECO:0007669"/>
    <property type="project" value="TreeGrafter"/>
</dbReference>
<evidence type="ECO:0000256" key="6">
    <source>
        <dbReference type="ARBA" id="ARBA00022840"/>
    </source>
</evidence>
<feature type="transmembrane region" description="Helical" evidence="9">
    <location>
        <begin position="209"/>
        <end position="227"/>
    </location>
</feature>
<dbReference type="InterPro" id="IPR005074">
    <property type="entry name" value="Peptidase_C39"/>
</dbReference>
<dbReference type="Gene3D" id="1.20.1560.10">
    <property type="entry name" value="ABC transporter type 1, transmembrane domain"/>
    <property type="match status" value="1"/>
</dbReference>
<feature type="transmembrane region" description="Helical" evidence="9">
    <location>
        <begin position="172"/>
        <end position="197"/>
    </location>
</feature>
<name>A0A5M6IP04_9PROT</name>
<dbReference type="CDD" id="cd02419">
    <property type="entry name" value="Peptidase_C39C"/>
    <property type="match status" value="1"/>
</dbReference>
<keyword evidence="2" id="KW-0813">Transport</keyword>
<evidence type="ECO:0000313" key="13">
    <source>
        <dbReference type="EMBL" id="KAA5610013.1"/>
    </source>
</evidence>
<comment type="caution">
    <text evidence="13">The sequence shown here is derived from an EMBL/GenBank/DDBJ whole genome shotgun (WGS) entry which is preliminary data.</text>
</comment>
<keyword evidence="6" id="KW-0067">ATP-binding</keyword>
<dbReference type="Pfam" id="PF03412">
    <property type="entry name" value="Peptidase_C39"/>
    <property type="match status" value="1"/>
</dbReference>